<protein>
    <submittedName>
        <fullName evidence="3">ABC transporter substrate-binding protein</fullName>
    </submittedName>
</protein>
<sequence length="506" mass="53657">MIKNRLGARRLVAVAAALTMAGLGLTACGSDSEKSGASSNAPIRALLNAQPTTLDPIVGPRSGQPVWGTMLEPLINTDAKFDPENTGVITDWKRDDPTTWTFTVREGISFSNGEKADAAAVANSILLNRDTEAGILKSYFGNVASVEAPDATTVVLKTKTPQYNIPNLLTNVFLLPPAYYKEKGSEGFAAAPVGTGPYVLDKVQAGRSISVKLNPDYWGEKPKNTGVDFSWSNEPSQRLALLQSKSVDVAFDLSYTQAADAKKAGLEVTSTETAVKLVAFLYAPTAPFNDPKLREAAALAIDRNAIVDGIFDGHAKADAGLLNIVPGSEPGESVTADPAKAKELVGGTSVTVPISYPAGQYTNIEEVAQAIGGSLEKAGFKVKYNPLDYGTLVKQVVGRQLNGIYMFAGVPNVAVPDFFASGFMKTVSITGNCPDPKADALVQKALEQDDAAAAAPVYDELNTLGVVDNHCFVPLYRQIFNYGTQKNVSGVQYDALGAYDFTKATR</sequence>
<dbReference type="InterPro" id="IPR000914">
    <property type="entry name" value="SBP_5_dom"/>
</dbReference>
<dbReference type="Gene3D" id="3.90.76.10">
    <property type="entry name" value="Dipeptide-binding Protein, Domain 1"/>
    <property type="match status" value="1"/>
</dbReference>
<dbReference type="AlphaFoldDB" id="A0A3N0CES9"/>
<dbReference type="GO" id="GO:1904680">
    <property type="term" value="F:peptide transmembrane transporter activity"/>
    <property type="evidence" value="ECO:0007669"/>
    <property type="project" value="TreeGrafter"/>
</dbReference>
<dbReference type="Pfam" id="PF00496">
    <property type="entry name" value="SBP_bac_5"/>
    <property type="match status" value="1"/>
</dbReference>
<keyword evidence="1" id="KW-0732">Signal</keyword>
<feature type="signal peptide" evidence="1">
    <location>
        <begin position="1"/>
        <end position="26"/>
    </location>
</feature>
<evidence type="ECO:0000259" key="2">
    <source>
        <dbReference type="Pfam" id="PF00496"/>
    </source>
</evidence>
<name>A0A3N0CES9_9ACTN</name>
<dbReference type="Proteomes" id="UP000267128">
    <property type="component" value="Unassembled WGS sequence"/>
</dbReference>
<gene>
    <name evidence="3" type="ORF">EFK50_08895</name>
</gene>
<dbReference type="Gene3D" id="3.10.105.10">
    <property type="entry name" value="Dipeptide-binding Protein, Domain 3"/>
    <property type="match status" value="1"/>
</dbReference>
<feature type="domain" description="Solute-binding protein family 5" evidence="2">
    <location>
        <begin position="89"/>
        <end position="424"/>
    </location>
</feature>
<dbReference type="GO" id="GO:0042597">
    <property type="term" value="C:periplasmic space"/>
    <property type="evidence" value="ECO:0007669"/>
    <property type="project" value="UniProtKB-ARBA"/>
</dbReference>
<dbReference type="PIRSF" id="PIRSF002741">
    <property type="entry name" value="MppA"/>
    <property type="match status" value="1"/>
</dbReference>
<organism evidence="3 4">
    <name type="scientific">Nocardioides marmoriginsengisoli</name>
    <dbReference type="NCBI Taxonomy" id="661483"/>
    <lineage>
        <taxon>Bacteria</taxon>
        <taxon>Bacillati</taxon>
        <taxon>Actinomycetota</taxon>
        <taxon>Actinomycetes</taxon>
        <taxon>Propionibacteriales</taxon>
        <taxon>Nocardioidaceae</taxon>
        <taxon>Nocardioides</taxon>
    </lineage>
</organism>
<dbReference type="GO" id="GO:0015833">
    <property type="term" value="P:peptide transport"/>
    <property type="evidence" value="ECO:0007669"/>
    <property type="project" value="TreeGrafter"/>
</dbReference>
<keyword evidence="4" id="KW-1185">Reference proteome</keyword>
<proteinExistence type="predicted"/>
<dbReference type="CDD" id="cd00995">
    <property type="entry name" value="PBP2_NikA_DppA_OppA_like"/>
    <property type="match status" value="1"/>
</dbReference>
<evidence type="ECO:0000313" key="3">
    <source>
        <dbReference type="EMBL" id="RNL61938.1"/>
    </source>
</evidence>
<evidence type="ECO:0000256" key="1">
    <source>
        <dbReference type="SAM" id="SignalP"/>
    </source>
</evidence>
<dbReference type="RefSeq" id="WP_123227233.1">
    <property type="nucleotide sequence ID" value="NZ_RJSE01000007.1"/>
</dbReference>
<comment type="caution">
    <text evidence="3">The sequence shown here is derived from an EMBL/GenBank/DDBJ whole genome shotgun (WGS) entry which is preliminary data.</text>
</comment>
<dbReference type="InterPro" id="IPR030678">
    <property type="entry name" value="Peptide/Ni-bd"/>
</dbReference>
<dbReference type="Gene3D" id="3.40.190.10">
    <property type="entry name" value="Periplasmic binding protein-like II"/>
    <property type="match status" value="1"/>
</dbReference>
<dbReference type="GO" id="GO:0043190">
    <property type="term" value="C:ATP-binding cassette (ABC) transporter complex"/>
    <property type="evidence" value="ECO:0007669"/>
    <property type="project" value="InterPro"/>
</dbReference>
<reference evidence="3 4" key="1">
    <citation type="submission" date="2018-11" db="EMBL/GenBank/DDBJ databases">
        <authorList>
            <person name="Li F."/>
        </authorList>
    </citation>
    <scope>NUCLEOTIDE SEQUENCE [LARGE SCALE GENOMIC DNA]</scope>
    <source>
        <strain evidence="3 4">Gsoil 097</strain>
    </source>
</reference>
<evidence type="ECO:0000313" key="4">
    <source>
        <dbReference type="Proteomes" id="UP000267128"/>
    </source>
</evidence>
<dbReference type="PROSITE" id="PS51257">
    <property type="entry name" value="PROKAR_LIPOPROTEIN"/>
    <property type="match status" value="1"/>
</dbReference>
<feature type="chain" id="PRO_5039080144" evidence="1">
    <location>
        <begin position="27"/>
        <end position="506"/>
    </location>
</feature>
<dbReference type="InterPro" id="IPR039424">
    <property type="entry name" value="SBP_5"/>
</dbReference>
<dbReference type="SUPFAM" id="SSF53850">
    <property type="entry name" value="Periplasmic binding protein-like II"/>
    <property type="match status" value="1"/>
</dbReference>
<accession>A0A3N0CES9</accession>
<dbReference type="OrthoDB" id="9764591at2"/>
<dbReference type="EMBL" id="RJSE01000007">
    <property type="protein sequence ID" value="RNL61938.1"/>
    <property type="molecule type" value="Genomic_DNA"/>
</dbReference>
<dbReference type="PANTHER" id="PTHR30290">
    <property type="entry name" value="PERIPLASMIC BINDING COMPONENT OF ABC TRANSPORTER"/>
    <property type="match status" value="1"/>
</dbReference>